<dbReference type="AlphaFoldDB" id="A0A815KQC8"/>
<dbReference type="Proteomes" id="UP000663832">
    <property type="component" value="Unassembled WGS sequence"/>
</dbReference>
<dbReference type="SUPFAM" id="SSF47473">
    <property type="entry name" value="EF-hand"/>
    <property type="match status" value="1"/>
</dbReference>
<accession>A0A815KQC8</accession>
<dbReference type="EMBL" id="CAJNOI010001238">
    <property type="protein sequence ID" value="CAF1396700.1"/>
    <property type="molecule type" value="Genomic_DNA"/>
</dbReference>
<evidence type="ECO:0000313" key="4">
    <source>
        <dbReference type="EMBL" id="CAF1612771.1"/>
    </source>
</evidence>
<proteinExistence type="predicted"/>
<gene>
    <name evidence="1" type="ORF">BJG266_LOCUS16263</name>
    <name evidence="3" type="ORF">BJG266_LOCUS37420</name>
    <name evidence="2" type="ORF">QVE165_LOCUS34475</name>
    <name evidence="4" type="ORF">QVE165_LOCUS54318</name>
</gene>
<evidence type="ECO:0000313" key="6">
    <source>
        <dbReference type="Proteomes" id="UP000663877"/>
    </source>
</evidence>
<dbReference type="OrthoDB" id="9998286at2759"/>
<dbReference type="Proteomes" id="UP000663877">
    <property type="component" value="Unassembled WGS sequence"/>
</dbReference>
<keyword evidence="5" id="KW-1185">Reference proteome</keyword>
<sequence>MNMNKNNILTDEQWSQLCEAVNIFDQKGDRTILNQVLVSLMTTIIYSLDDDDEDDHKENELAITLIESEVAQLIDVNGGSSWSCRRQRIQPFIQNNQTFANYLINLARAKSLDANNTGFIPKQTIKNCFAGQLNEKKMAELLQFVDMDNSGNIDYKVVAIEGAKFYHNAPRDIICNLADIDENELLKTSPDSGKSRLAIVLCRDNTILWET</sequence>
<evidence type="ECO:0000313" key="5">
    <source>
        <dbReference type="Proteomes" id="UP000663832"/>
    </source>
</evidence>
<dbReference type="Gene3D" id="1.10.238.10">
    <property type="entry name" value="EF-hand"/>
    <property type="match status" value="1"/>
</dbReference>
<dbReference type="InterPro" id="IPR011992">
    <property type="entry name" value="EF-hand-dom_pair"/>
</dbReference>
<evidence type="ECO:0000313" key="3">
    <source>
        <dbReference type="EMBL" id="CAF1396700.1"/>
    </source>
</evidence>
<dbReference type="EMBL" id="CAJNOM010000325">
    <property type="protein sequence ID" value="CAF1359745.1"/>
    <property type="molecule type" value="Genomic_DNA"/>
</dbReference>
<reference evidence="3" key="1">
    <citation type="submission" date="2021-02" db="EMBL/GenBank/DDBJ databases">
        <authorList>
            <person name="Nowell W R."/>
        </authorList>
    </citation>
    <scope>NUCLEOTIDE SEQUENCE</scope>
</reference>
<dbReference type="EMBL" id="CAJNOI010000075">
    <property type="protein sequence ID" value="CAF1007275.1"/>
    <property type="molecule type" value="Genomic_DNA"/>
</dbReference>
<comment type="caution">
    <text evidence="3">The sequence shown here is derived from an EMBL/GenBank/DDBJ whole genome shotgun (WGS) entry which is preliminary data.</text>
</comment>
<evidence type="ECO:0008006" key="7">
    <source>
        <dbReference type="Google" id="ProtNLM"/>
    </source>
</evidence>
<name>A0A815KQC8_9BILA</name>
<dbReference type="EMBL" id="CAJNOM010001565">
    <property type="protein sequence ID" value="CAF1612771.1"/>
    <property type="molecule type" value="Genomic_DNA"/>
</dbReference>
<organism evidence="3 6">
    <name type="scientific">Adineta steineri</name>
    <dbReference type="NCBI Taxonomy" id="433720"/>
    <lineage>
        <taxon>Eukaryota</taxon>
        <taxon>Metazoa</taxon>
        <taxon>Spiralia</taxon>
        <taxon>Gnathifera</taxon>
        <taxon>Rotifera</taxon>
        <taxon>Eurotatoria</taxon>
        <taxon>Bdelloidea</taxon>
        <taxon>Adinetida</taxon>
        <taxon>Adinetidae</taxon>
        <taxon>Adineta</taxon>
    </lineage>
</organism>
<protein>
    <recommendedName>
        <fullName evidence="7">EF-hand domain-containing protein</fullName>
    </recommendedName>
</protein>
<evidence type="ECO:0000313" key="1">
    <source>
        <dbReference type="EMBL" id="CAF1007275.1"/>
    </source>
</evidence>
<evidence type="ECO:0000313" key="2">
    <source>
        <dbReference type="EMBL" id="CAF1359745.1"/>
    </source>
</evidence>